<dbReference type="Proteomes" id="UP001234178">
    <property type="component" value="Unassembled WGS sequence"/>
</dbReference>
<keyword evidence="2" id="KW-1185">Reference proteome</keyword>
<protein>
    <submittedName>
        <fullName evidence="1">Uncharacterized protein</fullName>
    </submittedName>
</protein>
<proteinExistence type="predicted"/>
<sequence length="70" mass="7669">MDINRMFGHESVIQRQKWAMWPEDVTVLIGIDVEEVHDLVAAVKSPAGTAGPIAFQTPFGWGFGGQTVMP</sequence>
<evidence type="ECO:0000313" key="2">
    <source>
        <dbReference type="Proteomes" id="UP001234178"/>
    </source>
</evidence>
<dbReference type="EMBL" id="JAOYFB010000010">
    <property type="protein sequence ID" value="KAK4017597.1"/>
    <property type="molecule type" value="Genomic_DNA"/>
</dbReference>
<comment type="caution">
    <text evidence="1">The sequence shown here is derived from an EMBL/GenBank/DDBJ whole genome shotgun (WGS) entry which is preliminary data.</text>
</comment>
<organism evidence="1 2">
    <name type="scientific">Daphnia magna</name>
    <dbReference type="NCBI Taxonomy" id="35525"/>
    <lineage>
        <taxon>Eukaryota</taxon>
        <taxon>Metazoa</taxon>
        <taxon>Ecdysozoa</taxon>
        <taxon>Arthropoda</taxon>
        <taxon>Crustacea</taxon>
        <taxon>Branchiopoda</taxon>
        <taxon>Diplostraca</taxon>
        <taxon>Cladocera</taxon>
        <taxon>Anomopoda</taxon>
        <taxon>Daphniidae</taxon>
        <taxon>Daphnia</taxon>
    </lineage>
</organism>
<gene>
    <name evidence="1" type="ORF">OUZ56_033231</name>
</gene>
<reference evidence="1 2" key="1">
    <citation type="journal article" date="2023" name="Nucleic Acids Res.">
        <title>The hologenome of Daphnia magna reveals possible DNA methylation and microbiome-mediated evolution of the host genome.</title>
        <authorList>
            <person name="Chaturvedi A."/>
            <person name="Li X."/>
            <person name="Dhandapani V."/>
            <person name="Marshall H."/>
            <person name="Kissane S."/>
            <person name="Cuenca-Cambronero M."/>
            <person name="Asole G."/>
            <person name="Calvet F."/>
            <person name="Ruiz-Romero M."/>
            <person name="Marangio P."/>
            <person name="Guigo R."/>
            <person name="Rago D."/>
            <person name="Mirbahai L."/>
            <person name="Eastwood N."/>
            <person name="Colbourne J.K."/>
            <person name="Zhou J."/>
            <person name="Mallon E."/>
            <person name="Orsini L."/>
        </authorList>
    </citation>
    <scope>NUCLEOTIDE SEQUENCE [LARGE SCALE GENOMIC DNA]</scope>
    <source>
        <strain evidence="1">LRV0_1</strain>
    </source>
</reference>
<evidence type="ECO:0000313" key="1">
    <source>
        <dbReference type="EMBL" id="KAK4017597.1"/>
    </source>
</evidence>
<name>A0ABQ9ZXG3_9CRUS</name>
<accession>A0ABQ9ZXG3</accession>